<dbReference type="InParanoid" id="A0A6P7LEP5"/>
<protein>
    <recommendedName>
        <fullName evidence="14">Olfactory receptor</fullName>
    </recommendedName>
</protein>
<dbReference type="GO" id="GO:0004930">
    <property type="term" value="F:G protein-coupled receptor activity"/>
    <property type="evidence" value="ECO:0007669"/>
    <property type="project" value="UniProtKB-KW"/>
</dbReference>
<dbReference type="Gene3D" id="1.20.1070.10">
    <property type="entry name" value="Rhodopsin 7-helix transmembrane proteins"/>
    <property type="match status" value="1"/>
</dbReference>
<proteinExistence type="inferred from homology"/>
<evidence type="ECO:0000256" key="4">
    <source>
        <dbReference type="ARBA" id="ARBA00022692"/>
    </source>
</evidence>
<keyword evidence="8 14" id="KW-0472">Membrane</keyword>
<feature type="transmembrane region" description="Helical" evidence="14">
    <location>
        <begin position="137"/>
        <end position="158"/>
    </location>
</feature>
<evidence type="ECO:0000256" key="10">
    <source>
        <dbReference type="ARBA" id="ARBA00023170"/>
    </source>
</evidence>
<organism evidence="16 17">
    <name type="scientific">Betta splendens</name>
    <name type="common">Siamese fighting fish</name>
    <dbReference type="NCBI Taxonomy" id="158456"/>
    <lineage>
        <taxon>Eukaryota</taxon>
        <taxon>Metazoa</taxon>
        <taxon>Chordata</taxon>
        <taxon>Craniata</taxon>
        <taxon>Vertebrata</taxon>
        <taxon>Euteleostomi</taxon>
        <taxon>Actinopterygii</taxon>
        <taxon>Neopterygii</taxon>
        <taxon>Teleostei</taxon>
        <taxon>Neoteleostei</taxon>
        <taxon>Acanthomorphata</taxon>
        <taxon>Anabantaria</taxon>
        <taxon>Anabantiformes</taxon>
        <taxon>Anabantoidei</taxon>
        <taxon>Osphronemidae</taxon>
        <taxon>Betta</taxon>
    </lineage>
</organism>
<evidence type="ECO:0000256" key="12">
    <source>
        <dbReference type="ARBA" id="ARBA00023224"/>
    </source>
</evidence>
<dbReference type="PRINTS" id="PR00245">
    <property type="entry name" value="OLFACTORYR"/>
</dbReference>
<keyword evidence="2 14" id="KW-1003">Cell membrane</keyword>
<gene>
    <name evidence="17" type="primary">LOC114846940</name>
</gene>
<dbReference type="PROSITE" id="PS00237">
    <property type="entry name" value="G_PROTEIN_RECEP_F1_1"/>
    <property type="match status" value="1"/>
</dbReference>
<keyword evidence="5 14" id="KW-0552">Olfaction</keyword>
<evidence type="ECO:0000256" key="1">
    <source>
        <dbReference type="ARBA" id="ARBA00004651"/>
    </source>
</evidence>
<evidence type="ECO:0000256" key="14">
    <source>
        <dbReference type="RuleBase" id="RU363047"/>
    </source>
</evidence>
<evidence type="ECO:0000256" key="13">
    <source>
        <dbReference type="RuleBase" id="RU000688"/>
    </source>
</evidence>
<feature type="transmembrane region" description="Helical" evidence="14">
    <location>
        <begin position="21"/>
        <end position="47"/>
    </location>
</feature>
<dbReference type="PRINTS" id="PR00237">
    <property type="entry name" value="GPCRRHODOPSN"/>
</dbReference>
<dbReference type="AlphaFoldDB" id="A0A6P7LEP5"/>
<keyword evidence="6 14" id="KW-1133">Transmembrane helix</keyword>
<keyword evidence="12 13" id="KW-0807">Transducer</keyword>
<dbReference type="PROSITE" id="PS50262">
    <property type="entry name" value="G_PROTEIN_RECEP_F1_2"/>
    <property type="match status" value="1"/>
</dbReference>
<dbReference type="InterPro" id="IPR052921">
    <property type="entry name" value="GPCR1_Superfamily_Member"/>
</dbReference>
<evidence type="ECO:0000313" key="16">
    <source>
        <dbReference type="Proteomes" id="UP000515150"/>
    </source>
</evidence>
<feature type="transmembrane region" description="Helical" evidence="14">
    <location>
        <begin position="94"/>
        <end position="116"/>
    </location>
</feature>
<dbReference type="InterPro" id="IPR017452">
    <property type="entry name" value="GPCR_Rhodpsn_7TM"/>
</dbReference>
<dbReference type="OrthoDB" id="10017003at2759"/>
<accession>A0A6P7LEP5</accession>
<evidence type="ECO:0000256" key="3">
    <source>
        <dbReference type="ARBA" id="ARBA00022606"/>
    </source>
</evidence>
<feature type="transmembrane region" description="Helical" evidence="14">
    <location>
        <begin position="234"/>
        <end position="255"/>
    </location>
</feature>
<name>A0A6P7LEP5_BETSP</name>
<evidence type="ECO:0000259" key="15">
    <source>
        <dbReference type="PROSITE" id="PS50262"/>
    </source>
</evidence>
<dbReference type="PANTHER" id="PTHR26451:SF847">
    <property type="entry name" value="ODORANT RECEPTOR-RELATED"/>
    <property type="match status" value="1"/>
</dbReference>
<keyword evidence="10 13" id="KW-0675">Receptor</keyword>
<keyword evidence="16" id="KW-1185">Reference proteome</keyword>
<comment type="subcellular location">
    <subcellularLocation>
        <location evidence="1 14">Cell membrane</location>
        <topology evidence="1 14">Multi-pass membrane protein</topology>
    </subcellularLocation>
</comment>
<dbReference type="GO" id="GO:0004984">
    <property type="term" value="F:olfactory receptor activity"/>
    <property type="evidence" value="ECO:0007669"/>
    <property type="project" value="InterPro"/>
</dbReference>
<feature type="transmembrane region" description="Helical" evidence="14">
    <location>
        <begin position="54"/>
        <end position="74"/>
    </location>
</feature>
<evidence type="ECO:0000256" key="5">
    <source>
        <dbReference type="ARBA" id="ARBA00022725"/>
    </source>
</evidence>
<comment type="similarity">
    <text evidence="13">Belongs to the G-protein coupled receptor 1 family.</text>
</comment>
<evidence type="ECO:0000313" key="17">
    <source>
        <dbReference type="RefSeq" id="XP_028992054.1"/>
    </source>
</evidence>
<dbReference type="KEGG" id="bspl:114846940"/>
<dbReference type="GO" id="GO:0005549">
    <property type="term" value="F:odorant binding"/>
    <property type="evidence" value="ECO:0007669"/>
    <property type="project" value="TreeGrafter"/>
</dbReference>
<feature type="transmembrane region" description="Helical" evidence="14">
    <location>
        <begin position="189"/>
        <end position="213"/>
    </location>
</feature>
<dbReference type="SUPFAM" id="SSF81321">
    <property type="entry name" value="Family A G protein-coupled receptor-like"/>
    <property type="match status" value="1"/>
</dbReference>
<evidence type="ECO:0000256" key="2">
    <source>
        <dbReference type="ARBA" id="ARBA00022475"/>
    </source>
</evidence>
<sequence>MDDNATEITFHGFVNVHMYRYFYFVIMVTVYFLIICFNITIVCIIWVHRSLHEPMYVFIAALLLNSVLFSTNIYPKLLLDFLSDTQVISHQACLLQFFLFYSLGGSEFLLLAAMAYDRYVSICRPLLYPSIMRRSRVSVLLVSTWFVAASHVAVPAILSSNSPLCSYSVTGIFCNNVIYGLQCVESRAIAVFGVVALVDIIILPVLFIVFSYTRILLVVFGSSRDIKRKAADTCLPHLLVLSSFFCLSIYDIIAARVESHLPAPARFIMTLQIVLYHPLFNPVVYGVKMKEISTRLRKLICAAKH</sequence>
<keyword evidence="7 13" id="KW-0297">G-protein coupled receptor</keyword>
<dbReference type="InterPro" id="IPR000725">
    <property type="entry name" value="Olfact_rcpt"/>
</dbReference>
<dbReference type="InterPro" id="IPR000276">
    <property type="entry name" value="GPCR_Rhodpsn"/>
</dbReference>
<dbReference type="GO" id="GO:0005886">
    <property type="term" value="C:plasma membrane"/>
    <property type="evidence" value="ECO:0007669"/>
    <property type="project" value="UniProtKB-SubCell"/>
</dbReference>
<feature type="domain" description="G-protein coupled receptors family 1 profile" evidence="15">
    <location>
        <begin position="37"/>
        <end position="285"/>
    </location>
</feature>
<keyword evidence="11" id="KW-0325">Glycoprotein</keyword>
<reference evidence="17" key="1">
    <citation type="submission" date="2025-08" db="UniProtKB">
        <authorList>
            <consortium name="RefSeq"/>
        </authorList>
    </citation>
    <scope>IDENTIFICATION</scope>
</reference>
<dbReference type="PANTHER" id="PTHR26451">
    <property type="entry name" value="G_PROTEIN_RECEP_F1_2 DOMAIN-CONTAINING PROTEIN"/>
    <property type="match status" value="1"/>
</dbReference>
<evidence type="ECO:0000256" key="9">
    <source>
        <dbReference type="ARBA" id="ARBA00023157"/>
    </source>
</evidence>
<evidence type="ECO:0000256" key="7">
    <source>
        <dbReference type="ARBA" id="ARBA00023040"/>
    </source>
</evidence>
<dbReference type="Pfam" id="PF13853">
    <property type="entry name" value="7tm_4"/>
    <property type="match status" value="1"/>
</dbReference>
<dbReference type="GeneID" id="114846940"/>
<evidence type="ECO:0000256" key="11">
    <source>
        <dbReference type="ARBA" id="ARBA00023180"/>
    </source>
</evidence>
<evidence type="ECO:0000256" key="6">
    <source>
        <dbReference type="ARBA" id="ARBA00022989"/>
    </source>
</evidence>
<dbReference type="FunFam" id="1.20.1070.10:FF:000024">
    <property type="entry name" value="Olfactory receptor"/>
    <property type="match status" value="1"/>
</dbReference>
<dbReference type="Proteomes" id="UP000515150">
    <property type="component" value="Chromosome 21"/>
</dbReference>
<keyword evidence="3 14" id="KW-0716">Sensory transduction</keyword>
<evidence type="ECO:0000256" key="8">
    <source>
        <dbReference type="ARBA" id="ARBA00023136"/>
    </source>
</evidence>
<keyword evidence="4 13" id="KW-0812">Transmembrane</keyword>
<feature type="transmembrane region" description="Helical" evidence="14">
    <location>
        <begin position="267"/>
        <end position="287"/>
    </location>
</feature>
<keyword evidence="9" id="KW-1015">Disulfide bond</keyword>
<dbReference type="RefSeq" id="XP_028992054.1">
    <property type="nucleotide sequence ID" value="XM_029136221.1"/>
</dbReference>